<evidence type="ECO:0000256" key="8">
    <source>
        <dbReference type="ARBA" id="ARBA00022655"/>
    </source>
</evidence>
<evidence type="ECO:0000256" key="2">
    <source>
        <dbReference type="ARBA" id="ARBA00004990"/>
    </source>
</evidence>
<keyword evidence="6 13" id="KW-0963">Cytoplasm</keyword>
<gene>
    <name evidence="13 14" type="primary">panC</name>
    <name evidence="14" type="ORF">GCM10017621_04900</name>
</gene>
<comment type="subcellular location">
    <subcellularLocation>
        <location evidence="1 13">Cytoplasm</location>
    </subcellularLocation>
</comment>
<dbReference type="PANTHER" id="PTHR21299">
    <property type="entry name" value="CYTIDYLATE KINASE/PANTOATE-BETA-ALANINE LIGASE"/>
    <property type="match status" value="1"/>
</dbReference>
<dbReference type="SUPFAM" id="SSF52374">
    <property type="entry name" value="Nucleotidylyl transferase"/>
    <property type="match status" value="1"/>
</dbReference>
<name>A0A9W6MMA0_9PROT</name>
<organism evidence="14 15">
    <name type="scientific">Maricaulis virginensis</name>
    <dbReference type="NCBI Taxonomy" id="144022"/>
    <lineage>
        <taxon>Bacteria</taxon>
        <taxon>Pseudomonadati</taxon>
        <taxon>Pseudomonadota</taxon>
        <taxon>Alphaproteobacteria</taxon>
        <taxon>Maricaulales</taxon>
        <taxon>Maricaulaceae</taxon>
        <taxon>Maricaulis</taxon>
    </lineage>
</organism>
<evidence type="ECO:0000313" key="14">
    <source>
        <dbReference type="EMBL" id="GLK50982.1"/>
    </source>
</evidence>
<feature type="binding site" evidence="13">
    <location>
        <begin position="35"/>
        <end position="42"/>
    </location>
    <ligand>
        <name>ATP</name>
        <dbReference type="ChEBI" id="CHEBI:30616"/>
    </ligand>
</feature>
<evidence type="ECO:0000256" key="12">
    <source>
        <dbReference type="ARBA" id="ARBA00055042"/>
    </source>
</evidence>
<dbReference type="Gene3D" id="3.40.50.620">
    <property type="entry name" value="HUPs"/>
    <property type="match status" value="1"/>
</dbReference>
<feature type="binding site" evidence="13">
    <location>
        <position position="66"/>
    </location>
    <ligand>
        <name>beta-alanine</name>
        <dbReference type="ChEBI" id="CHEBI:57966"/>
    </ligand>
</feature>
<comment type="caution">
    <text evidence="14">The sequence shown here is derived from an EMBL/GenBank/DDBJ whole genome shotgun (WGS) entry which is preliminary data.</text>
</comment>
<evidence type="ECO:0000256" key="5">
    <source>
        <dbReference type="ARBA" id="ARBA00014155"/>
    </source>
</evidence>
<dbReference type="EMBL" id="BSFE01000001">
    <property type="protein sequence ID" value="GLK50982.1"/>
    <property type="molecule type" value="Genomic_DNA"/>
</dbReference>
<feature type="binding site" evidence="13">
    <location>
        <begin position="189"/>
        <end position="192"/>
    </location>
    <ligand>
        <name>ATP</name>
        <dbReference type="ChEBI" id="CHEBI:30616"/>
    </ligand>
</feature>
<dbReference type="Pfam" id="PF02569">
    <property type="entry name" value="Pantoate_ligase"/>
    <property type="match status" value="1"/>
</dbReference>
<evidence type="ECO:0000256" key="1">
    <source>
        <dbReference type="ARBA" id="ARBA00004496"/>
    </source>
</evidence>
<evidence type="ECO:0000256" key="13">
    <source>
        <dbReference type="HAMAP-Rule" id="MF_00158"/>
    </source>
</evidence>
<evidence type="ECO:0000256" key="3">
    <source>
        <dbReference type="ARBA" id="ARBA00009256"/>
    </source>
</evidence>
<dbReference type="CDD" id="cd00560">
    <property type="entry name" value="PanC"/>
    <property type="match status" value="1"/>
</dbReference>
<dbReference type="GO" id="GO:0005524">
    <property type="term" value="F:ATP binding"/>
    <property type="evidence" value="ECO:0007669"/>
    <property type="project" value="UniProtKB-KW"/>
</dbReference>
<dbReference type="GO" id="GO:0005829">
    <property type="term" value="C:cytosol"/>
    <property type="evidence" value="ECO:0007669"/>
    <property type="project" value="TreeGrafter"/>
</dbReference>
<comment type="subunit">
    <text evidence="13">Homodimer.</text>
</comment>
<comment type="miscellaneous">
    <text evidence="13">The reaction proceeds by a bi uni uni bi ping pong mechanism.</text>
</comment>
<comment type="pathway">
    <text evidence="2 13">Cofactor biosynthesis; (R)-pantothenate biosynthesis; (R)-pantothenate from (R)-pantoate and beta-alanine: step 1/1.</text>
</comment>
<comment type="caution">
    <text evidence="13">Lacks conserved residue(s) required for the propagation of feature annotation.</text>
</comment>
<dbReference type="EC" id="6.3.2.1" evidence="4 13"/>
<feature type="binding site" evidence="13">
    <location>
        <position position="158"/>
    </location>
    <ligand>
        <name>(R)-pantoate</name>
        <dbReference type="ChEBI" id="CHEBI:15980"/>
    </ligand>
</feature>
<keyword evidence="7 13" id="KW-0436">Ligase</keyword>
<evidence type="ECO:0000313" key="15">
    <source>
        <dbReference type="Proteomes" id="UP001143486"/>
    </source>
</evidence>
<feature type="active site" description="Proton donor" evidence="13">
    <location>
        <position position="42"/>
    </location>
</feature>
<dbReference type="GO" id="GO:0015940">
    <property type="term" value="P:pantothenate biosynthetic process"/>
    <property type="evidence" value="ECO:0007669"/>
    <property type="project" value="UniProtKB-UniRule"/>
</dbReference>
<dbReference type="InterPro" id="IPR004821">
    <property type="entry name" value="Cyt_trans-like"/>
</dbReference>
<keyword evidence="8 13" id="KW-0566">Pantothenate biosynthesis</keyword>
<keyword evidence="9 13" id="KW-0547">Nucleotide-binding</keyword>
<dbReference type="PANTHER" id="PTHR21299:SF1">
    <property type="entry name" value="PANTOATE--BETA-ALANINE LIGASE"/>
    <property type="match status" value="1"/>
</dbReference>
<dbReference type="InterPro" id="IPR014729">
    <property type="entry name" value="Rossmann-like_a/b/a_fold"/>
</dbReference>
<keyword evidence="10 13" id="KW-0067">ATP-binding</keyword>
<evidence type="ECO:0000256" key="6">
    <source>
        <dbReference type="ARBA" id="ARBA00022490"/>
    </source>
</evidence>
<evidence type="ECO:0000256" key="10">
    <source>
        <dbReference type="ARBA" id="ARBA00022840"/>
    </source>
</evidence>
<reference evidence="14" key="2">
    <citation type="submission" date="2023-01" db="EMBL/GenBank/DDBJ databases">
        <authorList>
            <person name="Sun Q."/>
            <person name="Evtushenko L."/>
        </authorList>
    </citation>
    <scope>NUCLEOTIDE SEQUENCE</scope>
    <source>
        <strain evidence="14">VKM B-1513</strain>
    </source>
</reference>
<dbReference type="GO" id="GO:0004592">
    <property type="term" value="F:pantoate-beta-alanine ligase activity"/>
    <property type="evidence" value="ECO:0007669"/>
    <property type="project" value="UniProtKB-UniRule"/>
</dbReference>
<dbReference type="Proteomes" id="UP001143486">
    <property type="component" value="Unassembled WGS sequence"/>
</dbReference>
<evidence type="ECO:0000256" key="11">
    <source>
        <dbReference type="ARBA" id="ARBA00048258"/>
    </source>
</evidence>
<keyword evidence="15" id="KW-1185">Reference proteome</keyword>
<sequence length="288" mass="31540">MLNLQIPHATTVSALRARIRSWRDDRLSIGFVPTMGALHDGHISLVRLAKAHCDRVVASVFVNPRQFAEGEDLDAYPRTMLEDSEKLTLARCDLIFLPDVAEMYPEGYSANISMQGAAVGLESVARPHFFDGVATVVAKLFNQVRPDMAFFGEKDYQQLLVIRQMVRDLNFGIDIIGGETMRERDGLAMSSRNVYLSADDRVRAARLNVILKEFAAALNAGMPADQAQKAAMASAAAAFDAVDYVEARCAATLEELPSGPIDRDARVLAAVRLGSTRLIDNMAAKRPS</sequence>
<proteinExistence type="inferred from homology"/>
<evidence type="ECO:0000256" key="7">
    <source>
        <dbReference type="ARBA" id="ARBA00022598"/>
    </source>
</evidence>
<dbReference type="InterPro" id="IPR042176">
    <property type="entry name" value="Pantoate_ligase_C"/>
</dbReference>
<dbReference type="NCBIfam" id="TIGR00125">
    <property type="entry name" value="cyt_tran_rel"/>
    <property type="match status" value="1"/>
</dbReference>
<comment type="catalytic activity">
    <reaction evidence="11 13">
        <text>(R)-pantoate + beta-alanine + ATP = (R)-pantothenate + AMP + diphosphate + H(+)</text>
        <dbReference type="Rhea" id="RHEA:10912"/>
        <dbReference type="ChEBI" id="CHEBI:15378"/>
        <dbReference type="ChEBI" id="CHEBI:15980"/>
        <dbReference type="ChEBI" id="CHEBI:29032"/>
        <dbReference type="ChEBI" id="CHEBI:30616"/>
        <dbReference type="ChEBI" id="CHEBI:33019"/>
        <dbReference type="ChEBI" id="CHEBI:57966"/>
        <dbReference type="ChEBI" id="CHEBI:456215"/>
        <dbReference type="EC" id="6.3.2.1"/>
    </reaction>
</comment>
<dbReference type="NCBIfam" id="TIGR00018">
    <property type="entry name" value="panC"/>
    <property type="match status" value="1"/>
</dbReference>
<comment type="similarity">
    <text evidence="3 13">Belongs to the pantothenate synthetase family.</text>
</comment>
<feature type="binding site" evidence="13">
    <location>
        <position position="66"/>
    </location>
    <ligand>
        <name>(R)-pantoate</name>
        <dbReference type="ChEBI" id="CHEBI:15980"/>
    </ligand>
</feature>
<protein>
    <recommendedName>
        <fullName evidence="5 13">Pantothenate synthetase</fullName>
        <shortName evidence="13">PS</shortName>
        <ecNumber evidence="4 13">6.3.2.1</ecNumber>
    </recommendedName>
    <alternativeName>
        <fullName evidence="13">Pantoate--beta-alanine ligase</fullName>
    </alternativeName>
    <alternativeName>
        <fullName evidence="13">Pantoate-activating enzyme</fullName>
    </alternativeName>
</protein>
<dbReference type="HAMAP" id="MF_00158">
    <property type="entry name" value="PanC"/>
    <property type="match status" value="1"/>
</dbReference>
<evidence type="ECO:0000256" key="9">
    <source>
        <dbReference type="ARBA" id="ARBA00022741"/>
    </source>
</evidence>
<dbReference type="RefSeq" id="WP_271185375.1">
    <property type="nucleotide sequence ID" value="NZ_BSFE01000001.1"/>
</dbReference>
<dbReference type="InterPro" id="IPR003721">
    <property type="entry name" value="Pantoate_ligase"/>
</dbReference>
<reference evidence="14" key="1">
    <citation type="journal article" date="2014" name="Int. J. Syst. Evol. Microbiol.">
        <title>Complete genome sequence of Corynebacterium casei LMG S-19264T (=DSM 44701T), isolated from a smear-ripened cheese.</title>
        <authorList>
            <consortium name="US DOE Joint Genome Institute (JGI-PGF)"/>
            <person name="Walter F."/>
            <person name="Albersmeier A."/>
            <person name="Kalinowski J."/>
            <person name="Ruckert C."/>
        </authorList>
    </citation>
    <scope>NUCLEOTIDE SEQUENCE</scope>
    <source>
        <strain evidence="14">VKM B-1513</strain>
    </source>
</reference>
<comment type="function">
    <text evidence="12 13">Catalyzes the condensation of pantoate with beta-alanine in an ATP-dependent reaction via a pantoyl-adenylate intermediate.</text>
</comment>
<dbReference type="AlphaFoldDB" id="A0A9W6MMA0"/>
<evidence type="ECO:0000256" key="4">
    <source>
        <dbReference type="ARBA" id="ARBA00012219"/>
    </source>
</evidence>
<dbReference type="Gene3D" id="3.30.1300.10">
    <property type="entry name" value="Pantoate-beta-alanine ligase, C-terminal domain"/>
    <property type="match status" value="1"/>
</dbReference>
<accession>A0A9W6MMA0</accession>
<feature type="binding site" evidence="13">
    <location>
        <begin position="152"/>
        <end position="155"/>
    </location>
    <ligand>
        <name>ATP</name>
        <dbReference type="ChEBI" id="CHEBI:30616"/>
    </ligand>
</feature>
<dbReference type="FunFam" id="3.40.50.620:FF:000114">
    <property type="entry name" value="Pantothenate synthetase"/>
    <property type="match status" value="1"/>
</dbReference>